<evidence type="ECO:0000256" key="5">
    <source>
        <dbReference type="ARBA" id="ARBA00022685"/>
    </source>
</evidence>
<reference evidence="12" key="1">
    <citation type="submission" date="2025-08" db="UniProtKB">
        <authorList>
            <consortium name="RefSeq"/>
        </authorList>
    </citation>
    <scope>IDENTIFICATION</scope>
</reference>
<feature type="disulfide bond" evidence="8">
    <location>
        <begin position="97"/>
        <end position="108"/>
    </location>
</feature>
<evidence type="ECO:0000256" key="1">
    <source>
        <dbReference type="ARBA" id="ARBA00003524"/>
    </source>
</evidence>
<organism evidence="11 12">
    <name type="scientific">Chanos chanos</name>
    <name type="common">Milkfish</name>
    <name type="synonym">Mugil chanos</name>
    <dbReference type="NCBI Taxonomy" id="29144"/>
    <lineage>
        <taxon>Eukaryota</taxon>
        <taxon>Metazoa</taxon>
        <taxon>Chordata</taxon>
        <taxon>Craniata</taxon>
        <taxon>Vertebrata</taxon>
        <taxon>Euteleostomi</taxon>
        <taxon>Actinopterygii</taxon>
        <taxon>Neopterygii</taxon>
        <taxon>Teleostei</taxon>
        <taxon>Ostariophysi</taxon>
        <taxon>Gonorynchiformes</taxon>
        <taxon>Chanidae</taxon>
        <taxon>Chanos</taxon>
    </lineage>
</organism>
<dbReference type="GO" id="GO:0005576">
    <property type="term" value="C:extracellular region"/>
    <property type="evidence" value="ECO:0007669"/>
    <property type="project" value="UniProtKB-SubCell"/>
</dbReference>
<dbReference type="GeneID" id="115812036"/>
<dbReference type="FunCoup" id="A0A6J2VDQ3">
    <property type="interactions" value="12"/>
</dbReference>
<dbReference type="InParanoid" id="A0A6J2VDQ3"/>
<dbReference type="OrthoDB" id="8648293at2759"/>
<accession>A0A6J2VDQ3</accession>
<evidence type="ECO:0000256" key="9">
    <source>
        <dbReference type="SAM" id="SignalP"/>
    </source>
</evidence>
<evidence type="ECO:0000313" key="11">
    <source>
        <dbReference type="Proteomes" id="UP000504632"/>
    </source>
</evidence>
<evidence type="ECO:0000256" key="3">
    <source>
        <dbReference type="ARBA" id="ARBA00008327"/>
    </source>
</evidence>
<keyword evidence="11" id="KW-1185">Reference proteome</keyword>
<evidence type="ECO:0000256" key="4">
    <source>
        <dbReference type="ARBA" id="ARBA00022525"/>
    </source>
</evidence>
<dbReference type="Pfam" id="PF03002">
    <property type="entry name" value="Somatostatin"/>
    <property type="match status" value="1"/>
</dbReference>
<dbReference type="Proteomes" id="UP000504632">
    <property type="component" value="Chromosome 5"/>
</dbReference>
<dbReference type="GO" id="GO:0005179">
    <property type="term" value="F:hormone activity"/>
    <property type="evidence" value="ECO:0007669"/>
    <property type="project" value="UniProtKB-KW"/>
</dbReference>
<dbReference type="PIRSF" id="PIRSF001814">
    <property type="entry name" value="Somatostatin"/>
    <property type="match status" value="1"/>
</dbReference>
<keyword evidence="5" id="KW-0165">Cleavage on pair of basic residues</keyword>
<feature type="chain" id="PRO_5027008239" evidence="9">
    <location>
        <begin position="25"/>
        <end position="108"/>
    </location>
</feature>
<evidence type="ECO:0000256" key="2">
    <source>
        <dbReference type="ARBA" id="ARBA00004613"/>
    </source>
</evidence>
<dbReference type="AlphaFoldDB" id="A0A6J2VDQ3"/>
<dbReference type="RefSeq" id="XP_030630374.1">
    <property type="nucleotide sequence ID" value="XM_030774514.1"/>
</dbReference>
<protein>
    <submittedName>
        <fullName evidence="12">Somatostatin 2</fullName>
    </submittedName>
</protein>
<dbReference type="InterPro" id="IPR004250">
    <property type="entry name" value="Somatostatin"/>
</dbReference>
<evidence type="ECO:0000256" key="8">
    <source>
        <dbReference type="PIRSR" id="PIRSR001814-1"/>
    </source>
</evidence>
<evidence type="ECO:0000256" key="7">
    <source>
        <dbReference type="ARBA" id="ARBA00023157"/>
    </source>
</evidence>
<keyword evidence="7 8" id="KW-1015">Disulfide bond</keyword>
<keyword evidence="4" id="KW-0964">Secreted</keyword>
<dbReference type="InterPro" id="IPR018142">
    <property type="entry name" value="Somatostatin/Cortistatin_C"/>
</dbReference>
<comment type="subcellular location">
    <subcellularLocation>
        <location evidence="2">Secreted</location>
    </subcellularLocation>
</comment>
<sequence>MHFSALQVTLALACLVLTATVATAGRSHMVFDSALEAPHGIAAGEQMPEMYSLPEIQWMLSGSKREAVDTDVPAEENAQVGMELVRRDDGKDRKPGCKNYFWKSRTAC</sequence>
<evidence type="ECO:0000313" key="12">
    <source>
        <dbReference type="RefSeq" id="XP_030630374.1"/>
    </source>
</evidence>
<feature type="signal peptide" evidence="9">
    <location>
        <begin position="1"/>
        <end position="24"/>
    </location>
</feature>
<dbReference type="CTD" id="79186"/>
<keyword evidence="9" id="KW-0732">Signal</keyword>
<comment type="function">
    <text evidence="1">Somatostatin inhibits the release of somatotropin.</text>
</comment>
<gene>
    <name evidence="12" type="primary">sst2</name>
</gene>
<evidence type="ECO:0000256" key="6">
    <source>
        <dbReference type="ARBA" id="ARBA00022702"/>
    </source>
</evidence>
<name>A0A6J2VDQ3_CHACN</name>
<feature type="domain" description="Somatostatin/Cortistatin C-terminal" evidence="10">
    <location>
        <begin position="92"/>
        <end position="108"/>
    </location>
</feature>
<comment type="similarity">
    <text evidence="3">Belongs to the somatostatin family.</text>
</comment>
<proteinExistence type="inferred from homology"/>
<evidence type="ECO:0000259" key="10">
    <source>
        <dbReference type="Pfam" id="PF03002"/>
    </source>
</evidence>
<keyword evidence="6" id="KW-0372">Hormone</keyword>